<dbReference type="AlphaFoldDB" id="A0A2S9Q2G9"/>
<dbReference type="NCBIfam" id="TIGR00350">
    <property type="entry name" value="lytR_cpsA_psr"/>
    <property type="match status" value="1"/>
</dbReference>
<dbReference type="InterPro" id="IPR004474">
    <property type="entry name" value="LytR_CpsA_psr"/>
</dbReference>
<dbReference type="Gene3D" id="3.40.630.190">
    <property type="entry name" value="LCP protein"/>
    <property type="match status" value="1"/>
</dbReference>
<evidence type="ECO:0000259" key="4">
    <source>
        <dbReference type="Pfam" id="PF03816"/>
    </source>
</evidence>
<keyword evidence="3" id="KW-1133">Transmembrane helix</keyword>
<dbReference type="Proteomes" id="UP000239322">
    <property type="component" value="Unassembled WGS sequence"/>
</dbReference>
<feature type="domain" description="Cell envelope-related transcriptional attenuator" evidence="4">
    <location>
        <begin position="118"/>
        <end position="271"/>
    </location>
</feature>
<evidence type="ECO:0000256" key="2">
    <source>
        <dbReference type="SAM" id="MobiDB-lite"/>
    </source>
</evidence>
<keyword evidence="3" id="KW-0472">Membrane</keyword>
<keyword evidence="3" id="KW-0812">Transmembrane</keyword>
<accession>A0A2S9Q2G9</accession>
<dbReference type="Pfam" id="PF03816">
    <property type="entry name" value="LytR_cpsA_psr"/>
    <property type="match status" value="1"/>
</dbReference>
<organism evidence="5 6">
    <name type="scientific">Streptomyces solincola</name>
    <dbReference type="NCBI Taxonomy" id="2100817"/>
    <lineage>
        <taxon>Bacteria</taxon>
        <taxon>Bacillati</taxon>
        <taxon>Actinomycetota</taxon>
        <taxon>Actinomycetes</taxon>
        <taxon>Kitasatosporales</taxon>
        <taxon>Streptomycetaceae</taxon>
        <taxon>Streptomyces</taxon>
    </lineage>
</organism>
<feature type="compositionally biased region" description="Basic residues" evidence="2">
    <location>
        <begin position="17"/>
        <end position="31"/>
    </location>
</feature>
<dbReference type="PANTHER" id="PTHR33392:SF6">
    <property type="entry name" value="POLYISOPRENYL-TEICHOIC ACID--PEPTIDOGLYCAN TEICHOIC ACID TRANSFERASE TAGU"/>
    <property type="match status" value="1"/>
</dbReference>
<feature type="region of interest" description="Disordered" evidence="2">
    <location>
        <begin position="356"/>
        <end position="375"/>
    </location>
</feature>
<feature type="transmembrane region" description="Helical" evidence="3">
    <location>
        <begin position="41"/>
        <end position="64"/>
    </location>
</feature>
<comment type="caution">
    <text evidence="5">The sequence shown here is derived from an EMBL/GenBank/DDBJ whole genome shotgun (WGS) entry which is preliminary data.</text>
</comment>
<dbReference type="EMBL" id="PVLV01000024">
    <property type="protein sequence ID" value="PRH80842.1"/>
    <property type="molecule type" value="Genomic_DNA"/>
</dbReference>
<evidence type="ECO:0000313" key="5">
    <source>
        <dbReference type="EMBL" id="PRH80842.1"/>
    </source>
</evidence>
<gene>
    <name evidence="5" type="ORF">C6N75_01975</name>
</gene>
<proteinExistence type="inferred from homology"/>
<reference evidence="5 6" key="1">
    <citation type="submission" date="2018-03" db="EMBL/GenBank/DDBJ databases">
        <title>Novel Streptomyces sp. from soil.</title>
        <authorList>
            <person name="Tan G.Y.A."/>
            <person name="Lee Z.Y."/>
        </authorList>
    </citation>
    <scope>NUCLEOTIDE SEQUENCE [LARGE SCALE GENOMIC DNA]</scope>
    <source>
        <strain evidence="5 6">ST5x</strain>
    </source>
</reference>
<keyword evidence="6" id="KW-1185">Reference proteome</keyword>
<dbReference type="RefSeq" id="WP_105867090.1">
    <property type="nucleotide sequence ID" value="NZ_PVLV01000024.1"/>
</dbReference>
<dbReference type="InterPro" id="IPR050922">
    <property type="entry name" value="LytR/CpsA/Psr_CW_biosynth"/>
</dbReference>
<sequence>MTEPEQRTGGGGAAGGTRRHRKPRGTRRKQRGQGGKGVRRWVVVACASVLCLAAAAAVVAALGIGRLNGNLHTVDIESRLGDGRPRSDTQGALNILVLGSDSRAGGNGAWGRDEGGSRSDTAMVLHLDAGRKAARIVSIPRDTLVRRPDAGACAAAPAGRRMMFNSALSTGGPPCAVAAAEQLSGLRMDHFVEVDFQGFVSLVDALGGVEVTAKRAIHDRYSKLDLPAGRHRLGGRQALALVRTRHAVGDGSDLGRIGLQQAFLKALIRSVHASGKLDNPVGAYQIADIVTKSLTTDTALGTVRALKDLADQVKGIDAAHLTAVTLPVRPDEADPDRVVPAEDEAGALWTALRTDRPLPPSLAGRRQGPGAGIVE</sequence>
<evidence type="ECO:0000256" key="1">
    <source>
        <dbReference type="ARBA" id="ARBA00006068"/>
    </source>
</evidence>
<evidence type="ECO:0000313" key="6">
    <source>
        <dbReference type="Proteomes" id="UP000239322"/>
    </source>
</evidence>
<dbReference type="OrthoDB" id="9782542at2"/>
<dbReference type="PANTHER" id="PTHR33392">
    <property type="entry name" value="POLYISOPRENYL-TEICHOIC ACID--PEPTIDOGLYCAN TEICHOIC ACID TRANSFERASE TAGU"/>
    <property type="match status" value="1"/>
</dbReference>
<comment type="similarity">
    <text evidence="1">Belongs to the LytR/CpsA/Psr (LCP) family.</text>
</comment>
<feature type="region of interest" description="Disordered" evidence="2">
    <location>
        <begin position="1"/>
        <end position="34"/>
    </location>
</feature>
<evidence type="ECO:0000256" key="3">
    <source>
        <dbReference type="SAM" id="Phobius"/>
    </source>
</evidence>
<name>A0A2S9Q2G9_9ACTN</name>
<protein>
    <submittedName>
        <fullName evidence="5">Transcriptional regulator</fullName>
    </submittedName>
</protein>